<name>A0A151M9A7_ALLMI</name>
<comment type="caution">
    <text evidence="1">The sequence shown here is derived from an EMBL/GenBank/DDBJ whole genome shotgun (WGS) entry which is preliminary data.</text>
</comment>
<dbReference type="Proteomes" id="UP000050525">
    <property type="component" value="Unassembled WGS sequence"/>
</dbReference>
<protein>
    <submittedName>
        <fullName evidence="1">Uncharacterized protein</fullName>
    </submittedName>
</protein>
<sequence>MGGEKAGKGAGRICSFKYLALHLTLVKVKLERKDNTSGLPTFSWKPIPQNKDFPSLMRAHLQELESHLAFAFFILVSPKDIFVLHHNLFELHFLPMWKPAYTLHVLITGKTDPNQSPIFI</sequence>
<evidence type="ECO:0000313" key="1">
    <source>
        <dbReference type="EMBL" id="KYO21106.1"/>
    </source>
</evidence>
<organism evidence="1 2">
    <name type="scientific">Alligator mississippiensis</name>
    <name type="common">American alligator</name>
    <dbReference type="NCBI Taxonomy" id="8496"/>
    <lineage>
        <taxon>Eukaryota</taxon>
        <taxon>Metazoa</taxon>
        <taxon>Chordata</taxon>
        <taxon>Craniata</taxon>
        <taxon>Vertebrata</taxon>
        <taxon>Euteleostomi</taxon>
        <taxon>Archelosauria</taxon>
        <taxon>Archosauria</taxon>
        <taxon>Crocodylia</taxon>
        <taxon>Alligatoridae</taxon>
        <taxon>Alligatorinae</taxon>
        <taxon>Alligator</taxon>
    </lineage>
</organism>
<keyword evidence="2" id="KW-1185">Reference proteome</keyword>
<accession>A0A151M9A7</accession>
<dbReference type="AlphaFoldDB" id="A0A151M9A7"/>
<proteinExistence type="predicted"/>
<reference evidence="1 2" key="1">
    <citation type="journal article" date="2012" name="Genome Biol.">
        <title>Sequencing three crocodilian genomes to illuminate the evolution of archosaurs and amniotes.</title>
        <authorList>
            <person name="St John J.A."/>
            <person name="Braun E.L."/>
            <person name="Isberg S.R."/>
            <person name="Miles L.G."/>
            <person name="Chong A.Y."/>
            <person name="Gongora J."/>
            <person name="Dalzell P."/>
            <person name="Moran C."/>
            <person name="Bed'hom B."/>
            <person name="Abzhanov A."/>
            <person name="Burgess S.C."/>
            <person name="Cooksey A.M."/>
            <person name="Castoe T.A."/>
            <person name="Crawford N.G."/>
            <person name="Densmore L.D."/>
            <person name="Drew J.C."/>
            <person name="Edwards S.V."/>
            <person name="Faircloth B.C."/>
            <person name="Fujita M.K."/>
            <person name="Greenwold M.J."/>
            <person name="Hoffmann F.G."/>
            <person name="Howard J.M."/>
            <person name="Iguchi T."/>
            <person name="Janes D.E."/>
            <person name="Khan S.Y."/>
            <person name="Kohno S."/>
            <person name="de Koning A.J."/>
            <person name="Lance S.L."/>
            <person name="McCarthy F.M."/>
            <person name="McCormack J.E."/>
            <person name="Merchant M.E."/>
            <person name="Peterson D.G."/>
            <person name="Pollock D.D."/>
            <person name="Pourmand N."/>
            <person name="Raney B.J."/>
            <person name="Roessler K.A."/>
            <person name="Sanford J.R."/>
            <person name="Sawyer R.H."/>
            <person name="Schmidt C.J."/>
            <person name="Triplett E.W."/>
            <person name="Tuberville T.D."/>
            <person name="Venegas-Anaya M."/>
            <person name="Howard J.T."/>
            <person name="Jarvis E.D."/>
            <person name="Guillette L.J.Jr."/>
            <person name="Glenn T.C."/>
            <person name="Green R.E."/>
            <person name="Ray D.A."/>
        </authorList>
    </citation>
    <scope>NUCLEOTIDE SEQUENCE [LARGE SCALE GENOMIC DNA]</scope>
    <source>
        <strain evidence="1">KSC_2009_1</strain>
    </source>
</reference>
<dbReference type="EMBL" id="AKHW03006295">
    <property type="protein sequence ID" value="KYO21106.1"/>
    <property type="molecule type" value="Genomic_DNA"/>
</dbReference>
<gene>
    <name evidence="1" type="ORF">Y1Q_0001406</name>
</gene>
<evidence type="ECO:0000313" key="2">
    <source>
        <dbReference type="Proteomes" id="UP000050525"/>
    </source>
</evidence>